<evidence type="ECO:0000256" key="2">
    <source>
        <dbReference type="ARBA" id="ARBA00022840"/>
    </source>
</evidence>
<evidence type="ECO:0000256" key="1">
    <source>
        <dbReference type="ARBA" id="ARBA00022741"/>
    </source>
</evidence>
<dbReference type="InterPro" id="IPR001977">
    <property type="entry name" value="Depp_CoAkinase"/>
</dbReference>
<evidence type="ECO:0000313" key="3">
    <source>
        <dbReference type="EMBL" id="GAG10245.1"/>
    </source>
</evidence>
<keyword evidence="2" id="KW-0067">ATP-binding</keyword>
<feature type="non-terminal residue" evidence="3">
    <location>
        <position position="108"/>
    </location>
</feature>
<proteinExistence type="predicted"/>
<accession>X0UWW9</accession>
<dbReference type="PANTHER" id="PTHR10695">
    <property type="entry name" value="DEPHOSPHO-COA KINASE-RELATED"/>
    <property type="match status" value="1"/>
</dbReference>
<dbReference type="GO" id="GO:0005524">
    <property type="term" value="F:ATP binding"/>
    <property type="evidence" value="ECO:0007669"/>
    <property type="project" value="UniProtKB-KW"/>
</dbReference>
<dbReference type="Gene3D" id="3.40.50.300">
    <property type="entry name" value="P-loop containing nucleotide triphosphate hydrolases"/>
    <property type="match status" value="1"/>
</dbReference>
<dbReference type="PROSITE" id="PS51219">
    <property type="entry name" value="DPCK"/>
    <property type="match status" value="1"/>
</dbReference>
<comment type="caution">
    <text evidence="3">The sequence shown here is derived from an EMBL/GenBank/DDBJ whole genome shotgun (WGS) entry which is preliminary data.</text>
</comment>
<dbReference type="GO" id="GO:0015937">
    <property type="term" value="P:coenzyme A biosynthetic process"/>
    <property type="evidence" value="ECO:0007669"/>
    <property type="project" value="InterPro"/>
</dbReference>
<dbReference type="InterPro" id="IPR027417">
    <property type="entry name" value="P-loop_NTPase"/>
</dbReference>
<organism evidence="3">
    <name type="scientific">marine sediment metagenome</name>
    <dbReference type="NCBI Taxonomy" id="412755"/>
    <lineage>
        <taxon>unclassified sequences</taxon>
        <taxon>metagenomes</taxon>
        <taxon>ecological metagenomes</taxon>
    </lineage>
</organism>
<dbReference type="AlphaFoldDB" id="X0UWW9"/>
<name>X0UWW9_9ZZZZ</name>
<dbReference type="PANTHER" id="PTHR10695:SF46">
    <property type="entry name" value="BIFUNCTIONAL COENZYME A SYNTHASE-RELATED"/>
    <property type="match status" value="1"/>
</dbReference>
<reference evidence="3" key="1">
    <citation type="journal article" date="2014" name="Front. Microbiol.">
        <title>High frequency of phylogenetically diverse reductive dehalogenase-homologous genes in deep subseafloor sedimentary metagenomes.</title>
        <authorList>
            <person name="Kawai M."/>
            <person name="Futagami T."/>
            <person name="Toyoda A."/>
            <person name="Takaki Y."/>
            <person name="Nishi S."/>
            <person name="Hori S."/>
            <person name="Arai W."/>
            <person name="Tsubouchi T."/>
            <person name="Morono Y."/>
            <person name="Uchiyama I."/>
            <person name="Ito T."/>
            <person name="Fujiyama A."/>
            <person name="Inagaki F."/>
            <person name="Takami H."/>
        </authorList>
    </citation>
    <scope>NUCLEOTIDE SEQUENCE</scope>
    <source>
        <strain evidence="3">Expedition CK06-06</strain>
    </source>
</reference>
<dbReference type="CDD" id="cd02022">
    <property type="entry name" value="DPCK"/>
    <property type="match status" value="1"/>
</dbReference>
<sequence length="108" mass="11940">MAPFRIAITGIIGSGKTAVSDILREKNFHVIDADRIARSFLDKGSPLFGRIIETFGDDIIEGGNIDRKKLAGIVFNSSEKLKILNSIIHPEVYKEIEKETGRHESSGE</sequence>
<keyword evidence="1" id="KW-0547">Nucleotide-binding</keyword>
<gene>
    <name evidence="3" type="ORF">S01H1_40969</name>
</gene>
<dbReference type="Pfam" id="PF01121">
    <property type="entry name" value="CoaE"/>
    <property type="match status" value="1"/>
</dbReference>
<evidence type="ECO:0008006" key="4">
    <source>
        <dbReference type="Google" id="ProtNLM"/>
    </source>
</evidence>
<dbReference type="GO" id="GO:0004140">
    <property type="term" value="F:dephospho-CoA kinase activity"/>
    <property type="evidence" value="ECO:0007669"/>
    <property type="project" value="InterPro"/>
</dbReference>
<dbReference type="SUPFAM" id="SSF52540">
    <property type="entry name" value="P-loop containing nucleoside triphosphate hydrolases"/>
    <property type="match status" value="1"/>
</dbReference>
<dbReference type="NCBIfam" id="TIGR00152">
    <property type="entry name" value="dephospho-CoA kinase"/>
    <property type="match status" value="1"/>
</dbReference>
<protein>
    <recommendedName>
        <fullName evidence="4">Dephospho-CoA kinase</fullName>
    </recommendedName>
</protein>
<dbReference type="EMBL" id="BARS01025962">
    <property type="protein sequence ID" value="GAG10245.1"/>
    <property type="molecule type" value="Genomic_DNA"/>
</dbReference>